<dbReference type="InterPro" id="IPR012337">
    <property type="entry name" value="RNaseH-like_sf"/>
</dbReference>
<dbReference type="PANTHER" id="PTHR37984:SF5">
    <property type="entry name" value="PROTEIN NYNRIN-LIKE"/>
    <property type="match status" value="1"/>
</dbReference>
<dbReference type="PROSITE" id="PS50994">
    <property type="entry name" value="INTEGRASE"/>
    <property type="match status" value="1"/>
</dbReference>
<dbReference type="GeneID" id="107484481"/>
<dbReference type="Pfam" id="PF00665">
    <property type="entry name" value="rve"/>
    <property type="match status" value="1"/>
</dbReference>
<protein>
    <submittedName>
        <fullName evidence="3">Uncharacterized protein LOC107484481</fullName>
    </submittedName>
</protein>
<dbReference type="InterPro" id="IPR001584">
    <property type="entry name" value="Integrase_cat-core"/>
</dbReference>
<name>A0A6P4D2Y0_ARADU</name>
<dbReference type="RefSeq" id="XP_015960530.1">
    <property type="nucleotide sequence ID" value="XM_016105044.1"/>
</dbReference>
<dbReference type="InterPro" id="IPR036397">
    <property type="entry name" value="RNaseH_sf"/>
</dbReference>
<reference evidence="3" key="2">
    <citation type="submission" date="2025-08" db="UniProtKB">
        <authorList>
            <consortium name="RefSeq"/>
        </authorList>
    </citation>
    <scope>IDENTIFICATION</scope>
    <source>
        <tissue evidence="3">Whole plant</tissue>
    </source>
</reference>
<sequence>MEYVSKWVEAIAMTTCNAQVVLRLLKKHIFTRYGVPKGLVSDGGSHFCNKQMEKLLHKYGVMYKVATPYHSQTNSQAELANTKLKRILGKTVGATRKDWARKLEELEHKAFWATKLLNLDSQVAGEKRLLQLNELDEFRLEAYENSKIYKEKAKMWLKVFPGKLKSKWTGPYLVTKVFPYGSLELLDEVTMSHFTASGHREKHYLGGQWDKEKEVQNLN</sequence>
<organism evidence="2 3">
    <name type="scientific">Arachis duranensis</name>
    <name type="common">Wild peanut</name>
    <dbReference type="NCBI Taxonomy" id="130453"/>
    <lineage>
        <taxon>Eukaryota</taxon>
        <taxon>Viridiplantae</taxon>
        <taxon>Streptophyta</taxon>
        <taxon>Embryophyta</taxon>
        <taxon>Tracheophyta</taxon>
        <taxon>Spermatophyta</taxon>
        <taxon>Magnoliopsida</taxon>
        <taxon>eudicotyledons</taxon>
        <taxon>Gunneridae</taxon>
        <taxon>Pentapetalae</taxon>
        <taxon>rosids</taxon>
        <taxon>fabids</taxon>
        <taxon>Fabales</taxon>
        <taxon>Fabaceae</taxon>
        <taxon>Papilionoideae</taxon>
        <taxon>50 kb inversion clade</taxon>
        <taxon>dalbergioids sensu lato</taxon>
        <taxon>Dalbergieae</taxon>
        <taxon>Pterocarpus clade</taxon>
        <taxon>Arachis</taxon>
    </lineage>
</organism>
<dbReference type="Gene3D" id="3.30.420.10">
    <property type="entry name" value="Ribonuclease H-like superfamily/Ribonuclease H"/>
    <property type="match status" value="1"/>
</dbReference>
<proteinExistence type="predicted"/>
<evidence type="ECO:0000259" key="1">
    <source>
        <dbReference type="PROSITE" id="PS50994"/>
    </source>
</evidence>
<dbReference type="GO" id="GO:0015074">
    <property type="term" value="P:DNA integration"/>
    <property type="evidence" value="ECO:0007669"/>
    <property type="project" value="InterPro"/>
</dbReference>
<dbReference type="PANTHER" id="PTHR37984">
    <property type="entry name" value="PROTEIN CBG26694"/>
    <property type="match status" value="1"/>
</dbReference>
<accession>A0A6P4D2Y0</accession>
<feature type="domain" description="Integrase catalytic" evidence="1">
    <location>
        <begin position="1"/>
        <end position="142"/>
    </location>
</feature>
<reference evidence="2" key="1">
    <citation type="journal article" date="2016" name="Nat. Genet.">
        <title>The genome sequences of Arachis duranensis and Arachis ipaensis, the diploid ancestors of cultivated peanut.</title>
        <authorList>
            <person name="Bertioli D.J."/>
            <person name="Cannon S.B."/>
            <person name="Froenicke L."/>
            <person name="Huang G."/>
            <person name="Farmer A.D."/>
            <person name="Cannon E.K."/>
            <person name="Liu X."/>
            <person name="Gao D."/>
            <person name="Clevenger J."/>
            <person name="Dash S."/>
            <person name="Ren L."/>
            <person name="Moretzsohn M.C."/>
            <person name="Shirasawa K."/>
            <person name="Huang W."/>
            <person name="Vidigal B."/>
            <person name="Abernathy B."/>
            <person name="Chu Y."/>
            <person name="Niederhuth C.E."/>
            <person name="Umale P."/>
            <person name="Araujo A.C."/>
            <person name="Kozik A."/>
            <person name="Kim K.D."/>
            <person name="Burow M.D."/>
            <person name="Varshney R.K."/>
            <person name="Wang X."/>
            <person name="Zhang X."/>
            <person name="Barkley N."/>
            <person name="Guimaraes P.M."/>
            <person name="Isobe S."/>
            <person name="Guo B."/>
            <person name="Liao B."/>
            <person name="Stalker H.T."/>
            <person name="Schmitz R.J."/>
            <person name="Scheffler B.E."/>
            <person name="Leal-Bertioli S.C."/>
            <person name="Xun X."/>
            <person name="Jackson S.A."/>
            <person name="Michelmore R."/>
            <person name="Ozias-Akins P."/>
        </authorList>
    </citation>
    <scope>NUCLEOTIDE SEQUENCE [LARGE SCALE GENOMIC DNA]</scope>
    <source>
        <strain evidence="2">cv. V14167</strain>
    </source>
</reference>
<dbReference type="GO" id="GO:0003676">
    <property type="term" value="F:nucleic acid binding"/>
    <property type="evidence" value="ECO:0007669"/>
    <property type="project" value="InterPro"/>
</dbReference>
<dbReference type="Proteomes" id="UP000515211">
    <property type="component" value="Chromosome 4"/>
</dbReference>
<gene>
    <name evidence="3" type="primary">LOC107484481</name>
</gene>
<dbReference type="SUPFAM" id="SSF53098">
    <property type="entry name" value="Ribonuclease H-like"/>
    <property type="match status" value="1"/>
</dbReference>
<dbReference type="KEGG" id="adu:107484481"/>
<dbReference type="AlphaFoldDB" id="A0A6P4D2Y0"/>
<dbReference type="InterPro" id="IPR050951">
    <property type="entry name" value="Retrovirus_Pol_polyprotein"/>
</dbReference>
<evidence type="ECO:0000313" key="3">
    <source>
        <dbReference type="RefSeq" id="XP_015960530.1"/>
    </source>
</evidence>
<evidence type="ECO:0000313" key="2">
    <source>
        <dbReference type="Proteomes" id="UP000515211"/>
    </source>
</evidence>
<keyword evidence="2" id="KW-1185">Reference proteome</keyword>